<comment type="domain">
    <text evidence="7">The pseudokinase domain, the coiled-coil (CC), and C-terminal knob domain (CK) form a structural unit (PKC) that forms an extensive high-affinity interaction surface for PAN2.</text>
</comment>
<evidence type="ECO:0000256" key="6">
    <source>
        <dbReference type="ARBA" id="ARBA00023054"/>
    </source>
</evidence>
<accession>A0AA48I1X3</accession>
<dbReference type="GO" id="GO:0000932">
    <property type="term" value="C:P-body"/>
    <property type="evidence" value="ECO:0007669"/>
    <property type="project" value="TreeGrafter"/>
</dbReference>
<comment type="similarity">
    <text evidence="7">Belongs to the protein kinase superfamily. PAN3 family.</text>
</comment>
<evidence type="ECO:0000259" key="10">
    <source>
        <dbReference type="PROSITE" id="PS50011"/>
    </source>
</evidence>
<dbReference type="PANTHER" id="PTHR12272">
    <property type="entry name" value="DEADENYLATION COMPLEX SUBUNIT PAN3"/>
    <property type="match status" value="1"/>
</dbReference>
<evidence type="ECO:0000256" key="2">
    <source>
        <dbReference type="ARBA" id="ARBA00022490"/>
    </source>
</evidence>
<comment type="subcellular location">
    <subcellularLocation>
        <location evidence="1 7">Cytoplasm</location>
    </subcellularLocation>
</comment>
<dbReference type="InterPro" id="IPR011009">
    <property type="entry name" value="Kinase-like_dom_sf"/>
</dbReference>
<dbReference type="GO" id="GO:0008143">
    <property type="term" value="F:poly(A) binding"/>
    <property type="evidence" value="ECO:0007669"/>
    <property type="project" value="TreeGrafter"/>
</dbReference>
<dbReference type="SUPFAM" id="SSF56112">
    <property type="entry name" value="Protein kinase-like (PK-like)"/>
    <property type="match status" value="1"/>
</dbReference>
<dbReference type="Gene3D" id="6.10.250.3160">
    <property type="match status" value="1"/>
</dbReference>
<dbReference type="GO" id="GO:0005524">
    <property type="term" value="F:ATP binding"/>
    <property type="evidence" value="ECO:0007669"/>
    <property type="project" value="UniProtKB-UniRule"/>
</dbReference>
<comment type="domain">
    <text evidence="7">The N-terminal zinc finger binds to poly(A) RNA.</text>
</comment>
<dbReference type="InterPro" id="IPR000719">
    <property type="entry name" value="Prot_kinase_dom"/>
</dbReference>
<feature type="compositionally biased region" description="Basic and acidic residues" evidence="9">
    <location>
        <begin position="16"/>
        <end position="30"/>
    </location>
</feature>
<evidence type="ECO:0000256" key="4">
    <source>
        <dbReference type="ARBA" id="ARBA00022741"/>
    </source>
</evidence>
<feature type="zinc finger region" description="C3H1-type" evidence="8">
    <location>
        <begin position="29"/>
        <end position="57"/>
    </location>
</feature>
<feature type="binding site" evidence="7">
    <location>
        <begin position="407"/>
        <end position="408"/>
    </location>
    <ligand>
        <name>ATP</name>
        <dbReference type="ChEBI" id="CHEBI:30616"/>
    </ligand>
</feature>
<feature type="region of interest" description="Disordered" evidence="9">
    <location>
        <begin position="1"/>
        <end position="30"/>
    </location>
</feature>
<dbReference type="InterPro" id="IPR030844">
    <property type="entry name" value="PAN3"/>
</dbReference>
<feature type="binding site" evidence="7">
    <location>
        <begin position="347"/>
        <end position="354"/>
    </location>
    <ligand>
        <name>ATP</name>
        <dbReference type="ChEBI" id="CHEBI:30616"/>
    </ligand>
</feature>
<comment type="function">
    <text evidence="7">Regulatory subunit of the poly(A)-nuclease (PAN) deadenylation complex, one of two cytoplasmic mRNA deadenylases involved in mRNA turnover. PAN specifically shortens poly(A) tails of RNA and the activity is stimulated by poly(A)-binding protein PAB1. PAN deadenylation is followed by rapid degradation of the shortened mRNA tails by the CCR4-NOT complex. Deadenylated mRNAs are then degraded by two alternative mechanisms, namely exosome-mediated 3'-5' exonucleolytic degradation, or deadenlyation-dependent mRNA decaping and subsequent 5'-3' exonucleolytic degradation by XRN1. May also be involved in post-transcriptional maturation of mRNA poly(A) tails. PAN3 acts as a positive regulator for PAN activity, recruiting the catalytic subunit PAN2 to mRNA via its interaction with RNA and with PAB1.</text>
</comment>
<evidence type="ECO:0000256" key="9">
    <source>
        <dbReference type="SAM" id="MobiDB-lite"/>
    </source>
</evidence>
<dbReference type="GO" id="GO:0006397">
    <property type="term" value="P:mRNA processing"/>
    <property type="evidence" value="ECO:0007669"/>
    <property type="project" value="UniProtKB-KW"/>
</dbReference>
<feature type="domain" description="C3H1-type" evidence="11">
    <location>
        <begin position="29"/>
        <end position="57"/>
    </location>
</feature>
<evidence type="ECO:0000313" key="13">
    <source>
        <dbReference type="Proteomes" id="UP001233271"/>
    </source>
</evidence>
<feature type="coiled-coil region" evidence="7">
    <location>
        <begin position="508"/>
        <end position="546"/>
    </location>
</feature>
<dbReference type="HAMAP" id="MF_03181">
    <property type="entry name" value="PAN3"/>
    <property type="match status" value="1"/>
</dbReference>
<gene>
    <name evidence="7 12" type="primary">PAN3</name>
    <name evidence="12" type="ORF">CcaverHIS019_0210560</name>
</gene>
<evidence type="ECO:0000256" key="7">
    <source>
        <dbReference type="HAMAP-Rule" id="MF_03181"/>
    </source>
</evidence>
<dbReference type="AlphaFoldDB" id="A0AA48I1X3"/>
<dbReference type="Pfam" id="PF25586">
    <property type="entry name" value="zf-CCCH_PAN3"/>
    <property type="match status" value="1"/>
</dbReference>
<comment type="subunit">
    <text evidence="7">Homodimer. Forms a heterotrimer with a catalytic subunit PAN2 to form the poly(A)-nuclease (PAN) deadenylation complex. Interacts (via PAM-2 motif) with poly(A)-binding protein PAB1 (via PABC domain), conferring substrate specificity of the enzyme complex.</text>
</comment>
<keyword evidence="6 7" id="KW-0175">Coiled coil</keyword>
<dbReference type="Pfam" id="PF18101">
    <property type="entry name" value="Pan3_CK"/>
    <property type="match status" value="1"/>
</dbReference>
<feature type="region of interest" description="Knob domain" evidence="7">
    <location>
        <begin position="547"/>
        <end position="647"/>
    </location>
</feature>
<evidence type="ECO:0000256" key="8">
    <source>
        <dbReference type="PROSITE-ProRule" id="PRU00723"/>
    </source>
</evidence>
<evidence type="ECO:0000256" key="5">
    <source>
        <dbReference type="ARBA" id="ARBA00022840"/>
    </source>
</evidence>
<evidence type="ECO:0000313" key="12">
    <source>
        <dbReference type="EMBL" id="BEI89694.1"/>
    </source>
</evidence>
<keyword evidence="8" id="KW-0862">Zinc</keyword>
<keyword evidence="8" id="KW-0479">Metal-binding</keyword>
<dbReference type="FunFam" id="1.20.5.5160:FF:000002">
    <property type="entry name" value="PAN2-PAN3 deadenylation complex subunit PAN3"/>
    <property type="match status" value="1"/>
</dbReference>
<dbReference type="KEGG" id="ccac:CcaHIS019_0210560"/>
<feature type="binding site" evidence="7">
    <location>
        <position position="298"/>
    </location>
    <ligand>
        <name>ATP</name>
        <dbReference type="ChEBI" id="CHEBI:30616"/>
    </ligand>
</feature>
<dbReference type="GeneID" id="85493565"/>
<dbReference type="InterPro" id="IPR041332">
    <property type="entry name" value="Pan3_CK"/>
</dbReference>
<dbReference type="GO" id="GO:0031251">
    <property type="term" value="C:PAN complex"/>
    <property type="evidence" value="ECO:0007669"/>
    <property type="project" value="UniProtKB-UniRule"/>
</dbReference>
<organism evidence="12 13">
    <name type="scientific">Cutaneotrichosporon cavernicola</name>
    <dbReference type="NCBI Taxonomy" id="279322"/>
    <lineage>
        <taxon>Eukaryota</taxon>
        <taxon>Fungi</taxon>
        <taxon>Dikarya</taxon>
        <taxon>Basidiomycota</taxon>
        <taxon>Agaricomycotina</taxon>
        <taxon>Tremellomycetes</taxon>
        <taxon>Trichosporonales</taxon>
        <taxon>Trichosporonaceae</taxon>
        <taxon>Cutaneotrichosporon</taxon>
    </lineage>
</organism>
<comment type="caution">
    <text evidence="7">Lacks conserved residue(s) required for the propagation of feature annotation.</text>
</comment>
<comment type="domain">
    <text evidence="7">Contains a pseudokinase domain. The protein kinase domain is predicted to be catalytically inactive because some of the residues important for catalytic activity are substituted and it lacks the equivalent of the binding site for a peptide substrate. However, it has retained an ATP-binding site and ATP-binding is required for mRNA degradation, stimulating the activity of the PAN2 nuclease in vitro. The nucleotide-binding site is juxtaposed to the RNase active site of PAN2 in the complex and may actually bind nucleosides of a poly(A) RNA rather than ATP, feeding the poly(A)-tail to the active site of the deadenylase and thus increasing the efficiency with which this distributive enzyme degrades oligo(A) RNAs.</text>
</comment>
<feature type="compositionally biased region" description="Low complexity" evidence="9">
    <location>
        <begin position="118"/>
        <end position="135"/>
    </location>
</feature>
<keyword evidence="2 7" id="KW-0963">Cytoplasm</keyword>
<evidence type="ECO:0000256" key="3">
    <source>
        <dbReference type="ARBA" id="ARBA00022664"/>
    </source>
</evidence>
<feature type="domain" description="Protein kinase" evidence="10">
    <location>
        <begin position="259"/>
        <end position="620"/>
    </location>
</feature>
<dbReference type="Gene3D" id="1.10.287.3700">
    <property type="match status" value="1"/>
</dbReference>
<keyword evidence="8" id="KW-0863">Zinc-finger</keyword>
<dbReference type="GO" id="GO:0008270">
    <property type="term" value="F:zinc ion binding"/>
    <property type="evidence" value="ECO:0007669"/>
    <property type="project" value="UniProtKB-KW"/>
</dbReference>
<sequence length="647" mass="71722">MAAPRANAIQIVRPPDNAKTETPEKPKKDATQRLCRNVLIYGTCRFEQSCPYYHPPPGTDPLAAPSTAPVTSPTKTSLSVHATPFASPETKDPSLSTISGLGAEHLAAPVFVPKTAMSETSSSPAPQSSTTPVPTDWANAAPFNPPVDGMPSMQQQHQQHPQHPHQPHQHQHGMGYDEGLGFDPQSGMDTSMFMPPAQRRLPEYHLYTGPLPHLAPGRQPMHSFFIPDELRRMVHSRQEATFANPGISQGLPAEVHVYHSLVPLGNPATMNNVSRVFHHPGPVYRATSTVDGNVYCLRRLEGYKLSSENAFAAVETWRQIRHANIVGLREAFTTKAFNDNSMVMVYDFHPDSTTIAEEWLNPDAIAHRRQAGVPIPERIMWSYVIQIANALKAVHTAGLSVRCLDANKILITGKNRVRINGVGILDVLSFDVQTPMGMYQQEDLLNFGQLVMALCADFVQPGHAQSIAQGLEYIGRVYSLDLKNLVGYLLGKPTALKTIDEVLRLAGPRILNELDALQAYNDALESDLGAEVENGRIARMLIKLGFINERPEFEMDPQWSESGDRYVLKLFRDYVFHQVSPDGKPVVDLSHVLTVLNKLDAGARSREKIMLVSRDSQSCLVVEYRDIYKCIESAYNELRSAGKAIRR</sequence>
<dbReference type="Gene3D" id="1.20.5.5160">
    <property type="match status" value="1"/>
</dbReference>
<reference evidence="12" key="1">
    <citation type="journal article" date="2023" name="BMC Genomics">
        <title>Chromosome-level genome assemblies of Cutaneotrichosporon spp. (Trichosporonales, Basidiomycota) reveal imbalanced evolution between nucleotide sequences and chromosome synteny.</title>
        <authorList>
            <person name="Kobayashi Y."/>
            <person name="Kayamori A."/>
            <person name="Aoki K."/>
            <person name="Shiwa Y."/>
            <person name="Matsutani M."/>
            <person name="Fujita N."/>
            <person name="Sugita T."/>
            <person name="Iwasaki W."/>
            <person name="Tanaka N."/>
            <person name="Takashima M."/>
        </authorList>
    </citation>
    <scope>NUCLEOTIDE SEQUENCE</scope>
    <source>
        <strain evidence="12">HIS019</strain>
    </source>
</reference>
<dbReference type="GO" id="GO:0000289">
    <property type="term" value="P:nuclear-transcribed mRNA poly(A) tail shortening"/>
    <property type="evidence" value="ECO:0007669"/>
    <property type="project" value="UniProtKB-UniRule"/>
</dbReference>
<dbReference type="InterPro" id="IPR000571">
    <property type="entry name" value="Znf_CCCH"/>
</dbReference>
<dbReference type="RefSeq" id="XP_060454960.1">
    <property type="nucleotide sequence ID" value="XM_060598137.1"/>
</dbReference>
<keyword evidence="13" id="KW-1185">Reference proteome</keyword>
<dbReference type="Proteomes" id="UP001233271">
    <property type="component" value="Chromosome 2"/>
</dbReference>
<dbReference type="GO" id="GO:0004672">
    <property type="term" value="F:protein kinase activity"/>
    <property type="evidence" value="ECO:0007669"/>
    <property type="project" value="InterPro"/>
</dbReference>
<evidence type="ECO:0000256" key="1">
    <source>
        <dbReference type="ARBA" id="ARBA00004496"/>
    </source>
</evidence>
<keyword evidence="4 7" id="KW-0547">Nucleotide-binding</keyword>
<dbReference type="PANTHER" id="PTHR12272:SF11">
    <property type="entry name" value="PAN2-PAN3 DEADENYLATION COMPLEX SUBUNIT PAN3"/>
    <property type="match status" value="1"/>
</dbReference>
<feature type="compositionally biased region" description="Basic residues" evidence="9">
    <location>
        <begin position="160"/>
        <end position="171"/>
    </location>
</feature>
<keyword evidence="3 7" id="KW-0507">mRNA processing</keyword>
<dbReference type="PROSITE" id="PS50103">
    <property type="entry name" value="ZF_C3H1"/>
    <property type="match status" value="1"/>
</dbReference>
<dbReference type="EMBL" id="AP028213">
    <property type="protein sequence ID" value="BEI89694.1"/>
    <property type="molecule type" value="Genomic_DNA"/>
</dbReference>
<dbReference type="Gene3D" id="1.10.510.10">
    <property type="entry name" value="Transferase(Phosphotransferase) domain 1"/>
    <property type="match status" value="1"/>
</dbReference>
<evidence type="ECO:0000259" key="11">
    <source>
        <dbReference type="PROSITE" id="PS50103"/>
    </source>
</evidence>
<name>A0AA48I1X3_9TREE</name>
<feature type="region of interest" description="Disordered" evidence="9">
    <location>
        <begin position="117"/>
        <end position="191"/>
    </location>
</feature>
<dbReference type="PROSITE" id="PS50011">
    <property type="entry name" value="PROTEIN_KINASE_DOM"/>
    <property type="match status" value="1"/>
</dbReference>
<dbReference type="FunFam" id="1.10.287.3700:FF:000001">
    <property type="entry name" value="PAN2-PAN3 deadenylation complex subunit PAN3"/>
    <property type="match status" value="1"/>
</dbReference>
<protein>
    <recommendedName>
        <fullName evidence="7">PAN2-PAN3 deadenylation complex subunit PAN3</fullName>
    </recommendedName>
    <alternativeName>
        <fullName evidence="7">PAB1P-dependent poly(A)-specific ribonuclease</fullName>
    </alternativeName>
    <alternativeName>
        <fullName evidence="7">Poly(A)-nuclease deadenylation complex subunit 3</fullName>
        <shortName evidence="7">PAN deadenylation complex subunit 3</shortName>
    </alternativeName>
</protein>
<keyword evidence="5 7" id="KW-0067">ATP-binding</keyword>
<proteinExistence type="inferred from homology"/>